<feature type="binding site" evidence="11">
    <location>
        <position position="613"/>
    </location>
    <ligand>
        <name>L-tyrosine</name>
        <dbReference type="ChEBI" id="CHEBI:58315"/>
    </ligand>
</feature>
<evidence type="ECO:0000256" key="1">
    <source>
        <dbReference type="ARBA" id="ARBA00004496"/>
    </source>
</evidence>
<dbReference type="EMBL" id="FYDG01000003">
    <property type="protein sequence ID" value="SNB68379.1"/>
    <property type="molecule type" value="Genomic_DNA"/>
</dbReference>
<evidence type="ECO:0000256" key="12">
    <source>
        <dbReference type="PROSITE-ProRule" id="PRU00182"/>
    </source>
</evidence>
<dbReference type="InterPro" id="IPR024107">
    <property type="entry name" value="Tyr-tRNA-ligase_bac_1"/>
</dbReference>
<keyword evidence="6 12" id="KW-0694">RNA-binding</keyword>
<dbReference type="PANTHER" id="PTHR11766">
    <property type="entry name" value="TYROSYL-TRNA SYNTHETASE"/>
    <property type="match status" value="1"/>
</dbReference>
<dbReference type="SUPFAM" id="SSF55174">
    <property type="entry name" value="Alpha-L RNA-binding motif"/>
    <property type="match status" value="1"/>
</dbReference>
<evidence type="ECO:0000256" key="2">
    <source>
        <dbReference type="ARBA" id="ARBA00022490"/>
    </source>
</evidence>
<dbReference type="GO" id="GO:0006437">
    <property type="term" value="P:tyrosyl-tRNA aminoacylation"/>
    <property type="evidence" value="ECO:0007669"/>
    <property type="project" value="UniProtKB-UniRule"/>
</dbReference>
<feature type="domain" description="Spore protein YkvP/CgeB glycosyl transferase-like" evidence="14">
    <location>
        <begin position="204"/>
        <end position="332"/>
    </location>
</feature>
<evidence type="ECO:0000259" key="14">
    <source>
        <dbReference type="Pfam" id="PF13524"/>
    </source>
</evidence>
<proteinExistence type="inferred from homology"/>
<dbReference type="PROSITE" id="PS50889">
    <property type="entry name" value="S4"/>
    <property type="match status" value="1"/>
</dbReference>
<keyword evidence="3 11" id="KW-0436">Ligase</keyword>
<dbReference type="PRINTS" id="PR01040">
    <property type="entry name" value="TRNASYNTHTYR"/>
</dbReference>
<dbReference type="EC" id="6.1.1.1" evidence="11"/>
<comment type="similarity">
    <text evidence="10 11">Belongs to the class-I aminoacyl-tRNA synthetase family. TyrS type 1 subfamily.</text>
</comment>
<comment type="catalytic activity">
    <reaction evidence="9 11">
        <text>tRNA(Tyr) + L-tyrosine + ATP = L-tyrosyl-tRNA(Tyr) + AMP + diphosphate + H(+)</text>
        <dbReference type="Rhea" id="RHEA:10220"/>
        <dbReference type="Rhea" id="RHEA-COMP:9706"/>
        <dbReference type="Rhea" id="RHEA-COMP:9707"/>
        <dbReference type="ChEBI" id="CHEBI:15378"/>
        <dbReference type="ChEBI" id="CHEBI:30616"/>
        <dbReference type="ChEBI" id="CHEBI:33019"/>
        <dbReference type="ChEBI" id="CHEBI:58315"/>
        <dbReference type="ChEBI" id="CHEBI:78442"/>
        <dbReference type="ChEBI" id="CHEBI:78536"/>
        <dbReference type="ChEBI" id="CHEBI:456215"/>
        <dbReference type="EC" id="6.1.1.1"/>
    </reaction>
</comment>
<name>A0A212R8C4_RHOAC</name>
<dbReference type="AlphaFoldDB" id="A0A212R8C4"/>
<comment type="subcellular location">
    <subcellularLocation>
        <location evidence="1 11">Cytoplasm</location>
    </subcellularLocation>
</comment>
<feature type="short sequence motif" description="'KMSKS' region" evidence="11">
    <location>
        <begin position="669"/>
        <end position="673"/>
    </location>
</feature>
<dbReference type="SUPFAM" id="SSF53756">
    <property type="entry name" value="UDP-Glycosyltransferase/glycogen phosphorylase"/>
    <property type="match status" value="1"/>
</dbReference>
<dbReference type="Pfam" id="PF00579">
    <property type="entry name" value="tRNA-synt_1b"/>
    <property type="match status" value="1"/>
</dbReference>
<comment type="subunit">
    <text evidence="11">Homodimer.</text>
</comment>
<evidence type="ECO:0000256" key="6">
    <source>
        <dbReference type="ARBA" id="ARBA00022884"/>
    </source>
</evidence>
<dbReference type="InterPro" id="IPR055259">
    <property type="entry name" value="YkvP/CgeB_Glyco_trans-like"/>
</dbReference>
<evidence type="ECO:0000256" key="3">
    <source>
        <dbReference type="ARBA" id="ARBA00022598"/>
    </source>
</evidence>
<dbReference type="Gene3D" id="1.10.240.10">
    <property type="entry name" value="Tyrosyl-Transfer RNA Synthetase"/>
    <property type="match status" value="1"/>
</dbReference>
<evidence type="ECO:0000256" key="9">
    <source>
        <dbReference type="ARBA" id="ARBA00048248"/>
    </source>
</evidence>
<feature type="binding site" evidence="11">
    <location>
        <position position="609"/>
    </location>
    <ligand>
        <name>L-tyrosine</name>
        <dbReference type="ChEBI" id="CHEBI:58315"/>
    </ligand>
</feature>
<keyword evidence="4 11" id="KW-0547">Nucleotide-binding</keyword>
<feature type="compositionally biased region" description="Low complexity" evidence="13">
    <location>
        <begin position="393"/>
        <end position="422"/>
    </location>
</feature>
<gene>
    <name evidence="11" type="primary">tyrS</name>
    <name evidence="15" type="ORF">SAMN06265338_10349</name>
</gene>
<dbReference type="CDD" id="cd00805">
    <property type="entry name" value="TyrRS_core"/>
    <property type="match status" value="1"/>
</dbReference>
<feature type="short sequence motif" description="'HIGH' region" evidence="11">
    <location>
        <begin position="477"/>
        <end position="486"/>
    </location>
</feature>
<reference evidence="16" key="1">
    <citation type="submission" date="2017-06" db="EMBL/GenBank/DDBJ databases">
        <authorList>
            <person name="Varghese N."/>
            <person name="Submissions S."/>
        </authorList>
    </citation>
    <scope>NUCLEOTIDE SEQUENCE [LARGE SCALE GENOMIC DNA]</scope>
    <source>
        <strain evidence="16">DSM 137</strain>
    </source>
</reference>
<dbReference type="GO" id="GO:0005524">
    <property type="term" value="F:ATP binding"/>
    <property type="evidence" value="ECO:0007669"/>
    <property type="project" value="UniProtKB-UniRule"/>
</dbReference>
<dbReference type="SUPFAM" id="SSF52374">
    <property type="entry name" value="Nucleotidylyl transferase"/>
    <property type="match status" value="1"/>
</dbReference>
<evidence type="ECO:0000313" key="16">
    <source>
        <dbReference type="Proteomes" id="UP000198418"/>
    </source>
</evidence>
<feature type="binding site" evidence="11">
    <location>
        <position position="472"/>
    </location>
    <ligand>
        <name>L-tyrosine</name>
        <dbReference type="ChEBI" id="CHEBI:58315"/>
    </ligand>
</feature>
<sequence>MAEIFVLLPAHLDSEAYAKGFKAGRSADSSPWGFGHLQRFGHAVTFSPGRRRSLFERLVRKLVGFDAIHGLINRRAIGHADVVLTHTEEEYLAAALAARLFRLNKPIIVGNTLWLFHQWPRLPFWRRGLARRLIERVDLLTCNALPNVAAAAALGLAPVRYVPYGISLDSFAPVEPTLRAGDMIAAIGNDQARDWKAVREVALQNPDLRLRVASRFAHSDLAGLPHVEIRPTHGVAETNAVYDAARMTLVCVKDNRHASGITVLLEAVARGAPVVCADQGGLSDYFSGDELWFYGPGRDHATAAQAAACRADPVDVEALRRARNAQRRLQRYGYDSLTFVKRIDALISQRRRESGLAARQRRAAPSVVAGRSSQSGRGRSTDASRPPAPPRAPAARLPQKPPATARDARRAGPPACAAAAKSLKPRASEEQMTDFQPKSDFLRVLTERGFIHQCSDLAGLDEKAAAGELIAYIGFDCTAPSLHVGSMLPIMLLHWLQKTGGKPIPLMGGGTTRVGDPSGKDESRKMLTLEQIESNKNSIKRVFEKFLTFGDSKTDAVMTDNAEWLTKLNYIDFLRDVGKHFSVNRMLAMDSVKLRLEREHELSFIEFNYMCLQAYDFVELNRRHGCVLQMGGSDQWGNIVTGLDLGRRMGTPQLYALTSPLLTTASGAKMGKTAAGAVWLNSDMLPVYDYWQYWRNAEDADVVRFLKLFTTLPMDEVARLAALQGSEINEAKKALANEATALLHGRAAAELAAETARKTFEEGVLADSLPTIAVSAADVAAGLGILTAFVKAGLTPSTGEARRQIKGGGLRLNDAALADERYVLGDKDFVAGVAKLSVGKKKHVLLKLQ</sequence>
<dbReference type="InterPro" id="IPR024088">
    <property type="entry name" value="Tyr-tRNA-ligase_bac-type"/>
</dbReference>
<evidence type="ECO:0000256" key="4">
    <source>
        <dbReference type="ARBA" id="ARBA00022741"/>
    </source>
</evidence>
<dbReference type="FunFam" id="3.40.50.620:FF:000008">
    <property type="entry name" value="Tyrosine--tRNA ligase"/>
    <property type="match status" value="1"/>
</dbReference>
<accession>A0A212R8C4</accession>
<keyword evidence="16" id="KW-1185">Reference proteome</keyword>
<evidence type="ECO:0000256" key="7">
    <source>
        <dbReference type="ARBA" id="ARBA00022917"/>
    </source>
</evidence>
<dbReference type="InterPro" id="IPR002307">
    <property type="entry name" value="Tyr-tRNA-ligase"/>
</dbReference>
<keyword evidence="5 11" id="KW-0067">ATP-binding</keyword>
<evidence type="ECO:0000256" key="11">
    <source>
        <dbReference type="HAMAP-Rule" id="MF_02006"/>
    </source>
</evidence>
<evidence type="ECO:0000256" key="10">
    <source>
        <dbReference type="ARBA" id="ARBA00060965"/>
    </source>
</evidence>
<dbReference type="NCBIfam" id="TIGR00234">
    <property type="entry name" value="tyrS"/>
    <property type="match status" value="1"/>
</dbReference>
<dbReference type="GO" id="GO:0005829">
    <property type="term" value="C:cytosol"/>
    <property type="evidence" value="ECO:0007669"/>
    <property type="project" value="TreeGrafter"/>
</dbReference>
<protein>
    <recommendedName>
        <fullName evidence="11">Tyrosine--tRNA ligase</fullName>
        <ecNumber evidence="11">6.1.1.1</ecNumber>
    </recommendedName>
    <alternativeName>
        <fullName evidence="11">Tyrosyl-tRNA synthetase</fullName>
        <shortName evidence="11">TyrRS</shortName>
    </alternativeName>
</protein>
<keyword evidence="7 11" id="KW-0648">Protein biosynthesis</keyword>
<dbReference type="InterPro" id="IPR002305">
    <property type="entry name" value="aa-tRNA-synth_Ic"/>
</dbReference>
<keyword evidence="2 11" id="KW-0963">Cytoplasm</keyword>
<dbReference type="GO" id="GO:0003723">
    <property type="term" value="F:RNA binding"/>
    <property type="evidence" value="ECO:0007669"/>
    <property type="project" value="UniProtKB-KW"/>
</dbReference>
<feature type="binding site" evidence="11">
    <location>
        <position position="672"/>
    </location>
    <ligand>
        <name>ATP</name>
        <dbReference type="ChEBI" id="CHEBI:30616"/>
    </ligand>
</feature>
<feature type="region of interest" description="Disordered" evidence="13">
    <location>
        <begin position="351"/>
        <end position="433"/>
    </location>
</feature>
<dbReference type="Gene3D" id="3.40.50.2000">
    <property type="entry name" value="Glycogen Phosphorylase B"/>
    <property type="match status" value="2"/>
</dbReference>
<dbReference type="Pfam" id="PF13524">
    <property type="entry name" value="Glyco_trans_1_2"/>
    <property type="match status" value="1"/>
</dbReference>
<evidence type="ECO:0000256" key="5">
    <source>
        <dbReference type="ARBA" id="ARBA00022840"/>
    </source>
</evidence>
<dbReference type="Gene3D" id="3.10.290.10">
    <property type="entry name" value="RNA-binding S4 domain"/>
    <property type="match status" value="1"/>
</dbReference>
<dbReference type="FunFam" id="1.10.240.10:FF:000001">
    <property type="entry name" value="Tyrosine--tRNA ligase"/>
    <property type="match status" value="1"/>
</dbReference>
<comment type="function">
    <text evidence="11">Catalyzes the attachment of tyrosine to tRNA(Tyr) in a two-step reaction: tyrosine is first activated by ATP to form Tyr-AMP and then transferred to the acceptor end of tRNA(Tyr).</text>
</comment>
<organism evidence="15 16">
    <name type="scientific">Rhodoblastus acidophilus</name>
    <name type="common">Rhodopseudomonas acidophila</name>
    <dbReference type="NCBI Taxonomy" id="1074"/>
    <lineage>
        <taxon>Bacteria</taxon>
        <taxon>Pseudomonadati</taxon>
        <taxon>Pseudomonadota</taxon>
        <taxon>Alphaproteobacteria</taxon>
        <taxon>Hyphomicrobiales</taxon>
        <taxon>Rhodoblastaceae</taxon>
        <taxon>Rhodoblastus</taxon>
    </lineage>
</organism>
<dbReference type="Gene3D" id="3.40.50.620">
    <property type="entry name" value="HUPs"/>
    <property type="match status" value="1"/>
</dbReference>
<dbReference type="PANTHER" id="PTHR11766:SF0">
    <property type="entry name" value="TYROSINE--TRNA LIGASE, MITOCHONDRIAL"/>
    <property type="match status" value="1"/>
</dbReference>
<keyword evidence="8 11" id="KW-0030">Aminoacyl-tRNA synthetase</keyword>
<dbReference type="GO" id="GO:0004831">
    <property type="term" value="F:tyrosine-tRNA ligase activity"/>
    <property type="evidence" value="ECO:0007669"/>
    <property type="project" value="UniProtKB-UniRule"/>
</dbReference>
<dbReference type="HAMAP" id="MF_02006">
    <property type="entry name" value="Tyr_tRNA_synth_type1"/>
    <property type="match status" value="1"/>
</dbReference>
<dbReference type="InterPro" id="IPR014729">
    <property type="entry name" value="Rossmann-like_a/b/a_fold"/>
</dbReference>
<evidence type="ECO:0000313" key="15">
    <source>
        <dbReference type="EMBL" id="SNB68379.1"/>
    </source>
</evidence>
<dbReference type="GO" id="GO:0042803">
    <property type="term" value="F:protein homodimerization activity"/>
    <property type="evidence" value="ECO:0007669"/>
    <property type="project" value="UniProtKB-ARBA"/>
</dbReference>
<dbReference type="Proteomes" id="UP000198418">
    <property type="component" value="Unassembled WGS sequence"/>
</dbReference>
<evidence type="ECO:0000256" key="13">
    <source>
        <dbReference type="SAM" id="MobiDB-lite"/>
    </source>
</evidence>
<dbReference type="InterPro" id="IPR036986">
    <property type="entry name" value="S4_RNA-bd_sf"/>
</dbReference>
<evidence type="ECO:0000256" key="8">
    <source>
        <dbReference type="ARBA" id="ARBA00023146"/>
    </source>
</evidence>